<organism evidence="1 2">
    <name type="scientific">Elysia crispata</name>
    <name type="common">lettuce slug</name>
    <dbReference type="NCBI Taxonomy" id="231223"/>
    <lineage>
        <taxon>Eukaryota</taxon>
        <taxon>Metazoa</taxon>
        <taxon>Spiralia</taxon>
        <taxon>Lophotrochozoa</taxon>
        <taxon>Mollusca</taxon>
        <taxon>Gastropoda</taxon>
        <taxon>Heterobranchia</taxon>
        <taxon>Euthyneura</taxon>
        <taxon>Panpulmonata</taxon>
        <taxon>Sacoglossa</taxon>
        <taxon>Placobranchoidea</taxon>
        <taxon>Plakobranchidae</taxon>
        <taxon>Elysia</taxon>
    </lineage>
</organism>
<evidence type="ECO:0000313" key="1">
    <source>
        <dbReference type="EMBL" id="KAK3774542.1"/>
    </source>
</evidence>
<dbReference type="AlphaFoldDB" id="A0AAE1DL86"/>
<sequence>MGWRRKKRPVAADLWGETGDLHPSDSRGQPELDGFVSILGADFNRSGFAGLALHAQRQFTGVPERVTRSDHGHVTFIRAVHWSTGVSTTFWPWSYLTFIHAESLW</sequence>
<comment type="caution">
    <text evidence="1">The sequence shown here is derived from an EMBL/GenBank/DDBJ whole genome shotgun (WGS) entry which is preliminary data.</text>
</comment>
<gene>
    <name evidence="1" type="ORF">RRG08_049478</name>
</gene>
<reference evidence="1" key="1">
    <citation type="journal article" date="2023" name="G3 (Bethesda)">
        <title>A reference genome for the long-term kleptoplast-retaining sea slug Elysia crispata morphotype clarki.</title>
        <authorList>
            <person name="Eastman K.E."/>
            <person name="Pendleton A.L."/>
            <person name="Shaikh M.A."/>
            <person name="Suttiyut T."/>
            <person name="Ogas R."/>
            <person name="Tomko P."/>
            <person name="Gavelis G."/>
            <person name="Widhalm J.R."/>
            <person name="Wisecaver J.H."/>
        </authorList>
    </citation>
    <scope>NUCLEOTIDE SEQUENCE</scope>
    <source>
        <strain evidence="1">ECLA1</strain>
    </source>
</reference>
<dbReference type="Proteomes" id="UP001283361">
    <property type="component" value="Unassembled WGS sequence"/>
</dbReference>
<evidence type="ECO:0000313" key="2">
    <source>
        <dbReference type="Proteomes" id="UP001283361"/>
    </source>
</evidence>
<protein>
    <submittedName>
        <fullName evidence="1">Uncharacterized protein</fullName>
    </submittedName>
</protein>
<proteinExistence type="predicted"/>
<dbReference type="EMBL" id="JAWDGP010003406">
    <property type="protein sequence ID" value="KAK3774542.1"/>
    <property type="molecule type" value="Genomic_DNA"/>
</dbReference>
<accession>A0AAE1DL86</accession>
<keyword evidence="2" id="KW-1185">Reference proteome</keyword>
<name>A0AAE1DL86_9GAST</name>